<organism evidence="2 3">
    <name type="scientific">Actinoplanes philippinensis</name>
    <dbReference type="NCBI Taxonomy" id="35752"/>
    <lineage>
        <taxon>Bacteria</taxon>
        <taxon>Bacillati</taxon>
        <taxon>Actinomycetota</taxon>
        <taxon>Actinomycetes</taxon>
        <taxon>Micromonosporales</taxon>
        <taxon>Micromonosporaceae</taxon>
        <taxon>Actinoplanes</taxon>
    </lineage>
</organism>
<evidence type="ECO:0000259" key="1">
    <source>
        <dbReference type="Pfam" id="PF09828"/>
    </source>
</evidence>
<dbReference type="Proteomes" id="UP000199645">
    <property type="component" value="Unassembled WGS sequence"/>
</dbReference>
<proteinExistence type="predicted"/>
<dbReference type="STRING" id="35752.SAMN05421541_13716"/>
<dbReference type="InterPro" id="IPR018634">
    <property type="entry name" value="ChrB_C"/>
</dbReference>
<dbReference type="OrthoDB" id="9784302at2"/>
<name>A0A1I2N157_9ACTN</name>
<gene>
    <name evidence="2" type="ORF">SAMN05421541_13716</name>
</gene>
<evidence type="ECO:0000313" key="2">
    <source>
        <dbReference type="EMBL" id="SFF97403.1"/>
    </source>
</evidence>
<dbReference type="RefSeq" id="WP_093622315.1">
    <property type="nucleotide sequence ID" value="NZ_BOMT01000116.1"/>
</dbReference>
<dbReference type="AlphaFoldDB" id="A0A1I2N157"/>
<keyword evidence="3" id="KW-1185">Reference proteome</keyword>
<protein>
    <recommendedName>
        <fullName evidence="1">ChrB C-terminal domain-containing protein</fullName>
    </recommendedName>
</protein>
<accession>A0A1I2N157</accession>
<reference evidence="2 3" key="1">
    <citation type="submission" date="2016-10" db="EMBL/GenBank/DDBJ databases">
        <authorList>
            <person name="de Groot N.N."/>
        </authorList>
    </citation>
    <scope>NUCLEOTIDE SEQUENCE [LARGE SCALE GENOMIC DNA]</scope>
    <source>
        <strain evidence="2 3">DSM 43019</strain>
    </source>
</reference>
<evidence type="ECO:0000313" key="3">
    <source>
        <dbReference type="Proteomes" id="UP000199645"/>
    </source>
</evidence>
<dbReference type="EMBL" id="FONV01000037">
    <property type="protein sequence ID" value="SFF97403.1"/>
    <property type="molecule type" value="Genomic_DNA"/>
</dbReference>
<feature type="domain" description="ChrB C-terminal" evidence="1">
    <location>
        <begin position="19"/>
        <end position="124"/>
    </location>
</feature>
<dbReference type="Pfam" id="PF09828">
    <property type="entry name" value="ChrB_C"/>
    <property type="match status" value="1"/>
</dbReference>
<sequence length="136" mass="14995">MNGNRGYIAGWSRGAAGSPEARFVFVTEPAAVPADATPFDMRGVDLGHHGEDCTFETLLRRYQLTDPVLWKLAEIVHEADLDDERFDAPEAAGLDVVLRGLSMVCPDDEVVRLTGPLFDGLYEYHRRALLLGRPPA</sequence>